<dbReference type="AlphaFoldDB" id="A0A9X3EIY2"/>
<dbReference type="InterPro" id="IPR050093">
    <property type="entry name" value="ABC_SmlMolc_Importer"/>
</dbReference>
<proteinExistence type="predicted"/>
<dbReference type="SUPFAM" id="SSF50331">
    <property type="entry name" value="MOP-like"/>
    <property type="match status" value="1"/>
</dbReference>
<dbReference type="InterPro" id="IPR013611">
    <property type="entry name" value="Transp-assoc_OB_typ2"/>
</dbReference>
<protein>
    <submittedName>
        <fullName evidence="6">ABC transporter ATP-binding protein</fullName>
    </submittedName>
</protein>
<dbReference type="RefSeq" id="WP_267765576.1">
    <property type="nucleotide sequence ID" value="NZ_JAPNKE010000002.1"/>
</dbReference>
<dbReference type="SUPFAM" id="SSF52540">
    <property type="entry name" value="P-loop containing nucleoside triphosphate hydrolases"/>
    <property type="match status" value="1"/>
</dbReference>
<evidence type="ECO:0000259" key="5">
    <source>
        <dbReference type="PROSITE" id="PS50893"/>
    </source>
</evidence>
<evidence type="ECO:0000313" key="6">
    <source>
        <dbReference type="EMBL" id="MCY1004050.1"/>
    </source>
</evidence>
<dbReference type="InterPro" id="IPR003593">
    <property type="entry name" value="AAA+_ATPase"/>
</dbReference>
<evidence type="ECO:0000256" key="1">
    <source>
        <dbReference type="ARBA" id="ARBA00022448"/>
    </source>
</evidence>
<dbReference type="Pfam" id="PF00005">
    <property type="entry name" value="ABC_tran"/>
    <property type="match status" value="1"/>
</dbReference>
<dbReference type="GO" id="GO:0016887">
    <property type="term" value="F:ATP hydrolysis activity"/>
    <property type="evidence" value="ECO:0007669"/>
    <property type="project" value="InterPro"/>
</dbReference>
<reference evidence="6" key="1">
    <citation type="submission" date="2022-11" db="EMBL/GenBank/DDBJ databases">
        <title>Minimal conservation of predation-associated metabolite biosynthetic gene clusters underscores biosynthetic potential of Myxococcota including descriptions for ten novel species: Archangium lansinium sp. nov., Myxococcus landrumus sp. nov., Nannocystis bai.</title>
        <authorList>
            <person name="Ahearne A."/>
            <person name="Stevens C."/>
            <person name="Phillips K."/>
        </authorList>
    </citation>
    <scope>NUCLEOTIDE SEQUENCE</scope>
    <source>
        <strain evidence="6">Na p29</strain>
    </source>
</reference>
<name>A0A9X3EIY2_9BACT</name>
<dbReference type="Pfam" id="PF08402">
    <property type="entry name" value="TOBE_2"/>
    <property type="match status" value="1"/>
</dbReference>
<evidence type="ECO:0000256" key="2">
    <source>
        <dbReference type="ARBA" id="ARBA00022741"/>
    </source>
</evidence>
<dbReference type="GO" id="GO:0043190">
    <property type="term" value="C:ATP-binding cassette (ABC) transporter complex"/>
    <property type="evidence" value="ECO:0007669"/>
    <property type="project" value="InterPro"/>
</dbReference>
<evidence type="ECO:0000256" key="3">
    <source>
        <dbReference type="ARBA" id="ARBA00022840"/>
    </source>
</evidence>
<evidence type="ECO:0000313" key="7">
    <source>
        <dbReference type="Proteomes" id="UP001150924"/>
    </source>
</evidence>
<dbReference type="SMART" id="SM00382">
    <property type="entry name" value="AAA"/>
    <property type="match status" value="1"/>
</dbReference>
<feature type="domain" description="ABC transporter" evidence="5">
    <location>
        <begin position="3"/>
        <end position="234"/>
    </location>
</feature>
<accession>A0A9X3EIY2</accession>
<feature type="region of interest" description="Disordered" evidence="4">
    <location>
        <begin position="240"/>
        <end position="320"/>
    </location>
</feature>
<dbReference type="InterPro" id="IPR008995">
    <property type="entry name" value="Mo/tungstate-bd_C_term_dom"/>
</dbReference>
<dbReference type="Gene3D" id="3.40.50.300">
    <property type="entry name" value="P-loop containing nucleotide triphosphate hydrolases"/>
    <property type="match status" value="1"/>
</dbReference>
<dbReference type="InterPro" id="IPR017871">
    <property type="entry name" value="ABC_transporter-like_CS"/>
</dbReference>
<gene>
    <name evidence="6" type="ORF">OV079_00385</name>
</gene>
<dbReference type="Proteomes" id="UP001150924">
    <property type="component" value="Unassembled WGS sequence"/>
</dbReference>
<dbReference type="GO" id="GO:0022857">
    <property type="term" value="F:transmembrane transporter activity"/>
    <property type="evidence" value="ECO:0007669"/>
    <property type="project" value="InterPro"/>
</dbReference>
<dbReference type="PANTHER" id="PTHR42781:SF4">
    <property type="entry name" value="SPERMIDINE_PUTRESCINE IMPORT ATP-BINDING PROTEIN POTA"/>
    <property type="match status" value="1"/>
</dbReference>
<organism evidence="6 7">
    <name type="scientific">Nannocystis pusilla</name>
    <dbReference type="NCBI Taxonomy" id="889268"/>
    <lineage>
        <taxon>Bacteria</taxon>
        <taxon>Pseudomonadati</taxon>
        <taxon>Myxococcota</taxon>
        <taxon>Polyangia</taxon>
        <taxon>Nannocystales</taxon>
        <taxon>Nannocystaceae</taxon>
        <taxon>Nannocystis</taxon>
    </lineage>
</organism>
<dbReference type="PROSITE" id="PS50893">
    <property type="entry name" value="ABC_TRANSPORTER_2"/>
    <property type="match status" value="1"/>
</dbReference>
<dbReference type="GO" id="GO:0005524">
    <property type="term" value="F:ATP binding"/>
    <property type="evidence" value="ECO:0007669"/>
    <property type="project" value="UniProtKB-KW"/>
</dbReference>
<keyword evidence="7" id="KW-1185">Reference proteome</keyword>
<dbReference type="InterPro" id="IPR003439">
    <property type="entry name" value="ABC_transporter-like_ATP-bd"/>
</dbReference>
<comment type="caution">
    <text evidence="6">The sequence shown here is derived from an EMBL/GenBank/DDBJ whole genome shotgun (WGS) entry which is preliminary data.</text>
</comment>
<keyword evidence="2" id="KW-0547">Nucleotide-binding</keyword>
<sequence length="388" mass="41110">MTLSLRALTKAYAGRLALADVDALLPAGAYVCLMGASGSGKTTLLRIVAGLERQDRGSVLLDGRPLDGLPAERRPVHTLFQDYALFPHLSAADNVAFAPRLLGVRGPELTARVRALLADVGLDMSFETRKPAAMSGGEQQRLALARALAGEPRWLLLDEPLAALDRPLRAGLRRLLRDVTRRRGLGCLHVTHDPEEALALADRLLVFGGGSLLAAGAPAELYAAPPSLTVARLLGEVTPEPGGDGWLRPEHLRLEPPAGRPRAPQDMSPGTYPIGHAPPSMSSETPRVSNRPPGETAAVDLSGDLSLGPATAASPHDLPFETADRPAARAVGTVRAVACLGDRWEVEVEIGGRVHLSRIPDAPACEPGQPVALAWDRRRVLRFAAPDA</sequence>
<keyword evidence="3 6" id="KW-0067">ATP-binding</keyword>
<keyword evidence="1" id="KW-0813">Transport</keyword>
<evidence type="ECO:0000256" key="4">
    <source>
        <dbReference type="SAM" id="MobiDB-lite"/>
    </source>
</evidence>
<dbReference type="PROSITE" id="PS00211">
    <property type="entry name" value="ABC_TRANSPORTER_1"/>
    <property type="match status" value="1"/>
</dbReference>
<dbReference type="InterPro" id="IPR027417">
    <property type="entry name" value="P-loop_NTPase"/>
</dbReference>
<dbReference type="PANTHER" id="PTHR42781">
    <property type="entry name" value="SPERMIDINE/PUTRESCINE IMPORT ATP-BINDING PROTEIN POTA"/>
    <property type="match status" value="1"/>
</dbReference>
<dbReference type="EMBL" id="JAPNKE010000002">
    <property type="protein sequence ID" value="MCY1004050.1"/>
    <property type="molecule type" value="Genomic_DNA"/>
</dbReference>